<evidence type="ECO:0000313" key="2">
    <source>
        <dbReference type="EMBL" id="ELK04614.1"/>
    </source>
</evidence>
<protein>
    <submittedName>
        <fullName evidence="2">Uncharacterized protein</fullName>
    </submittedName>
</protein>
<proteinExistence type="predicted"/>
<feature type="region of interest" description="Disordered" evidence="1">
    <location>
        <begin position="106"/>
        <end position="131"/>
    </location>
</feature>
<name>L5JYS7_PTEAL</name>
<dbReference type="Proteomes" id="UP000010552">
    <property type="component" value="Unassembled WGS sequence"/>
</dbReference>
<dbReference type="EMBL" id="KB031068">
    <property type="protein sequence ID" value="ELK04614.1"/>
    <property type="molecule type" value="Genomic_DNA"/>
</dbReference>
<reference evidence="3" key="1">
    <citation type="journal article" date="2013" name="Science">
        <title>Comparative analysis of bat genomes provides insight into the evolution of flight and immunity.</title>
        <authorList>
            <person name="Zhang G."/>
            <person name="Cowled C."/>
            <person name="Shi Z."/>
            <person name="Huang Z."/>
            <person name="Bishop-Lilly K.A."/>
            <person name="Fang X."/>
            <person name="Wynne J.W."/>
            <person name="Xiong Z."/>
            <person name="Baker M.L."/>
            <person name="Zhao W."/>
            <person name="Tachedjian M."/>
            <person name="Zhu Y."/>
            <person name="Zhou P."/>
            <person name="Jiang X."/>
            <person name="Ng J."/>
            <person name="Yang L."/>
            <person name="Wu L."/>
            <person name="Xiao J."/>
            <person name="Feng Y."/>
            <person name="Chen Y."/>
            <person name="Sun X."/>
            <person name="Zhang Y."/>
            <person name="Marsh G.A."/>
            <person name="Crameri G."/>
            <person name="Broder C.C."/>
            <person name="Frey K.G."/>
            <person name="Wang L.F."/>
            <person name="Wang J."/>
        </authorList>
    </citation>
    <scope>NUCLEOTIDE SEQUENCE [LARGE SCALE GENOMIC DNA]</scope>
</reference>
<dbReference type="AlphaFoldDB" id="L5JYS7"/>
<feature type="compositionally biased region" description="Basic residues" evidence="1">
    <location>
        <begin position="106"/>
        <end position="115"/>
    </location>
</feature>
<dbReference type="InParanoid" id="L5JYS7"/>
<keyword evidence="3" id="KW-1185">Reference proteome</keyword>
<evidence type="ECO:0000313" key="3">
    <source>
        <dbReference type="Proteomes" id="UP000010552"/>
    </source>
</evidence>
<evidence type="ECO:0000256" key="1">
    <source>
        <dbReference type="SAM" id="MobiDB-lite"/>
    </source>
</evidence>
<organism evidence="2 3">
    <name type="scientific">Pteropus alecto</name>
    <name type="common">Black flying fox</name>
    <dbReference type="NCBI Taxonomy" id="9402"/>
    <lineage>
        <taxon>Eukaryota</taxon>
        <taxon>Metazoa</taxon>
        <taxon>Chordata</taxon>
        <taxon>Craniata</taxon>
        <taxon>Vertebrata</taxon>
        <taxon>Euteleostomi</taxon>
        <taxon>Mammalia</taxon>
        <taxon>Eutheria</taxon>
        <taxon>Laurasiatheria</taxon>
        <taxon>Chiroptera</taxon>
        <taxon>Yinpterochiroptera</taxon>
        <taxon>Pteropodoidea</taxon>
        <taxon>Pteropodidae</taxon>
        <taxon>Pteropodinae</taxon>
        <taxon>Pteropus</taxon>
    </lineage>
</organism>
<accession>L5JYS7</accession>
<feature type="compositionally biased region" description="Basic and acidic residues" evidence="1">
    <location>
        <begin position="121"/>
        <end position="131"/>
    </location>
</feature>
<gene>
    <name evidence="2" type="ORF">PAL_GLEAN10025867</name>
</gene>
<sequence length="131" mass="13742">MVISLVGVKWVKSDIAVSRGVQIAFAACGPNPAGPSATGVVSACGYFGPKLRVPAVRGASGRSWARSGGRARGGIVSGARSSICLLEVLAERAWCSAAVGWKCQRWPRPRGRPSQRSHAPAVRDRWQGTAC</sequence>